<feature type="transmembrane region" description="Helical" evidence="1">
    <location>
        <begin position="37"/>
        <end position="54"/>
    </location>
</feature>
<accession>A0A844XQ70</accession>
<keyword evidence="3" id="KW-1185">Reference proteome</keyword>
<comment type="caution">
    <text evidence="2">The sequence shown here is derived from an EMBL/GenBank/DDBJ whole genome shotgun (WGS) entry which is preliminary data.</text>
</comment>
<name>A0A844XQ70_9SPHN</name>
<keyword evidence="1" id="KW-1133">Transmembrane helix</keyword>
<dbReference type="OrthoDB" id="7433145at2"/>
<dbReference type="RefSeq" id="WP_160727658.1">
    <property type="nucleotide sequence ID" value="NZ_WTYC01000003.1"/>
</dbReference>
<organism evidence="2 3">
    <name type="scientific">Qipengyuania vulgaris</name>
    <dbReference type="NCBI Taxonomy" id="291985"/>
    <lineage>
        <taxon>Bacteria</taxon>
        <taxon>Pseudomonadati</taxon>
        <taxon>Pseudomonadota</taxon>
        <taxon>Alphaproteobacteria</taxon>
        <taxon>Sphingomonadales</taxon>
        <taxon>Erythrobacteraceae</taxon>
        <taxon>Qipengyuania</taxon>
    </lineage>
</organism>
<feature type="transmembrane region" description="Helical" evidence="1">
    <location>
        <begin position="98"/>
        <end position="118"/>
    </location>
</feature>
<protein>
    <submittedName>
        <fullName evidence="2">Uncharacterized protein</fullName>
    </submittedName>
</protein>
<evidence type="ECO:0000313" key="2">
    <source>
        <dbReference type="EMBL" id="MXO48111.1"/>
    </source>
</evidence>
<feature type="transmembrane region" description="Helical" evidence="1">
    <location>
        <begin position="74"/>
        <end position="92"/>
    </location>
</feature>
<reference evidence="2 3" key="1">
    <citation type="submission" date="2019-12" db="EMBL/GenBank/DDBJ databases">
        <title>Genomic-based taxomic classification of the family Erythrobacteraceae.</title>
        <authorList>
            <person name="Xu L."/>
        </authorList>
    </citation>
    <scope>NUCLEOTIDE SEQUENCE [LARGE SCALE GENOMIC DNA]</scope>
    <source>
        <strain evidence="2 3">DSM 17792</strain>
    </source>
</reference>
<keyword evidence="1" id="KW-0472">Membrane</keyword>
<dbReference type="AlphaFoldDB" id="A0A844XQ70"/>
<evidence type="ECO:0000256" key="1">
    <source>
        <dbReference type="SAM" id="Phobius"/>
    </source>
</evidence>
<sequence length="124" mass="13930">MNPRKLIGGTAFCMLLLWGWAASYIGGISQDDWGLLWRLAYVIWLCVTFVMAFYDRKNLPEKAWDFNPKRGVLYFFLGWIIFPVLIGVEALSGADFTLSRMLVGTLAMSVLIGILGIFTENVGV</sequence>
<proteinExistence type="predicted"/>
<gene>
    <name evidence="2" type="ORF">GRI69_07565</name>
</gene>
<dbReference type="EMBL" id="WTYC01000003">
    <property type="protein sequence ID" value="MXO48111.1"/>
    <property type="molecule type" value="Genomic_DNA"/>
</dbReference>
<dbReference type="Proteomes" id="UP000448199">
    <property type="component" value="Unassembled WGS sequence"/>
</dbReference>
<evidence type="ECO:0000313" key="3">
    <source>
        <dbReference type="Proteomes" id="UP000448199"/>
    </source>
</evidence>
<keyword evidence="1" id="KW-0812">Transmembrane</keyword>